<dbReference type="Pfam" id="PF13909">
    <property type="entry name" value="zf-H2C2_5"/>
    <property type="match status" value="1"/>
</dbReference>
<dbReference type="InterPro" id="IPR013087">
    <property type="entry name" value="Znf_C2H2_type"/>
</dbReference>
<dbReference type="EMBL" id="KB291800">
    <property type="protein sequence ID" value="ELU18674.1"/>
    <property type="molecule type" value="Genomic_DNA"/>
</dbReference>
<dbReference type="HOGENOM" id="CLU_2485479_0_0_1"/>
<keyword evidence="2" id="KW-0677">Repeat</keyword>
<dbReference type="EMBL" id="AMQN01003751">
    <property type="status" value="NOT_ANNOTATED_CDS"/>
    <property type="molecule type" value="Genomic_DNA"/>
</dbReference>
<dbReference type="SMART" id="SM00355">
    <property type="entry name" value="ZnF_C2H2"/>
    <property type="match status" value="2"/>
</dbReference>
<dbReference type="SUPFAM" id="SSF57667">
    <property type="entry name" value="beta-beta-alpha zinc fingers"/>
    <property type="match status" value="1"/>
</dbReference>
<name>R7VJ77_CAPTE</name>
<evidence type="ECO:0000313" key="7">
    <source>
        <dbReference type="EMBL" id="ELU18674.1"/>
    </source>
</evidence>
<evidence type="ECO:0000313" key="9">
    <source>
        <dbReference type="Proteomes" id="UP000014760"/>
    </source>
</evidence>
<dbReference type="PANTHER" id="PTHR14003:SF19">
    <property type="entry name" value="YY2 TRANSCRIPTION FACTOR"/>
    <property type="match status" value="1"/>
</dbReference>
<dbReference type="Gene3D" id="3.30.160.60">
    <property type="entry name" value="Classic Zinc Finger"/>
    <property type="match status" value="2"/>
</dbReference>
<dbReference type="PROSITE" id="PS50157">
    <property type="entry name" value="ZINC_FINGER_C2H2_2"/>
    <property type="match status" value="2"/>
</dbReference>
<dbReference type="AlphaFoldDB" id="R7VJ77"/>
<keyword evidence="1" id="KW-0479">Metal-binding</keyword>
<evidence type="ECO:0000256" key="1">
    <source>
        <dbReference type="ARBA" id="ARBA00022723"/>
    </source>
</evidence>
<proteinExistence type="predicted"/>
<dbReference type="STRING" id="283909.R7VJ77"/>
<keyword evidence="4" id="KW-0862">Zinc</keyword>
<dbReference type="PANTHER" id="PTHR14003">
    <property type="entry name" value="TRANSCRIPTIONAL REPRESSOR PROTEIN YY"/>
    <property type="match status" value="1"/>
</dbReference>
<dbReference type="OMA" id="ACPLEAC"/>
<dbReference type="PROSITE" id="PS00028">
    <property type="entry name" value="ZINC_FINGER_C2H2_1"/>
    <property type="match status" value="1"/>
</dbReference>
<reference evidence="9" key="1">
    <citation type="submission" date="2012-12" db="EMBL/GenBank/DDBJ databases">
        <authorList>
            <person name="Hellsten U."/>
            <person name="Grimwood J."/>
            <person name="Chapman J.A."/>
            <person name="Shapiro H."/>
            <person name="Aerts A."/>
            <person name="Otillar R.P."/>
            <person name="Terry A.Y."/>
            <person name="Boore J.L."/>
            <person name="Simakov O."/>
            <person name="Marletaz F."/>
            <person name="Cho S.-J."/>
            <person name="Edsinger-Gonzales E."/>
            <person name="Havlak P."/>
            <person name="Kuo D.-H."/>
            <person name="Larsson T."/>
            <person name="Lv J."/>
            <person name="Arendt D."/>
            <person name="Savage R."/>
            <person name="Osoegawa K."/>
            <person name="de Jong P."/>
            <person name="Lindberg D.R."/>
            <person name="Seaver E.C."/>
            <person name="Weisblat D.A."/>
            <person name="Putnam N.H."/>
            <person name="Grigoriev I.V."/>
            <person name="Rokhsar D.S."/>
        </authorList>
    </citation>
    <scope>NUCLEOTIDE SEQUENCE</scope>
    <source>
        <strain evidence="9">I ESC-2004</strain>
    </source>
</reference>
<evidence type="ECO:0000313" key="8">
    <source>
        <dbReference type="EnsemblMetazoa" id="CapteP131093"/>
    </source>
</evidence>
<dbReference type="FunFam" id="3.30.160.60:FF:002711">
    <property type="entry name" value="Zinc finger protein 16"/>
    <property type="match status" value="1"/>
</dbReference>
<dbReference type="FunFam" id="3.30.160.60:FF:000125">
    <property type="entry name" value="Putative zinc finger protein 143"/>
    <property type="match status" value="1"/>
</dbReference>
<sequence length="87" mass="10276">MRLVLIKLYSFFVKGQHFGRRPFVCTWKGCGKIMQDRWKLETHLRVHTGEKPFKCHFCDYAASQKINLKTHLRSMHSEFVPSVPPLT</sequence>
<gene>
    <name evidence="7" type="ORF">CAPTEDRAFT_131093</name>
</gene>
<keyword evidence="3 5" id="KW-0863">Zinc-finger</keyword>
<dbReference type="InterPro" id="IPR036236">
    <property type="entry name" value="Znf_C2H2_sf"/>
</dbReference>
<keyword evidence="9" id="KW-1185">Reference proteome</keyword>
<dbReference type="GO" id="GO:0000981">
    <property type="term" value="F:DNA-binding transcription factor activity, RNA polymerase II-specific"/>
    <property type="evidence" value="ECO:0007669"/>
    <property type="project" value="TreeGrafter"/>
</dbReference>
<dbReference type="EnsemblMetazoa" id="CapteT131093">
    <property type="protein sequence ID" value="CapteP131093"/>
    <property type="gene ID" value="CapteG131093"/>
</dbReference>
<dbReference type="GO" id="GO:0000978">
    <property type="term" value="F:RNA polymerase II cis-regulatory region sequence-specific DNA binding"/>
    <property type="evidence" value="ECO:0007669"/>
    <property type="project" value="TreeGrafter"/>
</dbReference>
<feature type="domain" description="C2H2-type" evidence="6">
    <location>
        <begin position="53"/>
        <end position="81"/>
    </location>
</feature>
<dbReference type="GO" id="GO:0005667">
    <property type="term" value="C:transcription regulator complex"/>
    <property type="evidence" value="ECO:0007669"/>
    <property type="project" value="TreeGrafter"/>
</dbReference>
<dbReference type="GO" id="GO:0031519">
    <property type="term" value="C:PcG protein complex"/>
    <property type="evidence" value="ECO:0007669"/>
    <property type="project" value="TreeGrafter"/>
</dbReference>
<accession>R7VJ77</accession>
<organism evidence="7">
    <name type="scientific">Capitella teleta</name>
    <name type="common">Polychaete worm</name>
    <dbReference type="NCBI Taxonomy" id="283909"/>
    <lineage>
        <taxon>Eukaryota</taxon>
        <taxon>Metazoa</taxon>
        <taxon>Spiralia</taxon>
        <taxon>Lophotrochozoa</taxon>
        <taxon>Annelida</taxon>
        <taxon>Polychaeta</taxon>
        <taxon>Sedentaria</taxon>
        <taxon>Scolecida</taxon>
        <taxon>Capitellidae</taxon>
        <taxon>Capitella</taxon>
    </lineage>
</organism>
<evidence type="ECO:0000256" key="5">
    <source>
        <dbReference type="PROSITE-ProRule" id="PRU00042"/>
    </source>
</evidence>
<reference evidence="7 9" key="2">
    <citation type="journal article" date="2013" name="Nature">
        <title>Insights into bilaterian evolution from three spiralian genomes.</title>
        <authorList>
            <person name="Simakov O."/>
            <person name="Marletaz F."/>
            <person name="Cho S.J."/>
            <person name="Edsinger-Gonzales E."/>
            <person name="Havlak P."/>
            <person name="Hellsten U."/>
            <person name="Kuo D.H."/>
            <person name="Larsson T."/>
            <person name="Lv J."/>
            <person name="Arendt D."/>
            <person name="Savage R."/>
            <person name="Osoegawa K."/>
            <person name="de Jong P."/>
            <person name="Grimwood J."/>
            <person name="Chapman J.A."/>
            <person name="Shapiro H."/>
            <person name="Aerts A."/>
            <person name="Otillar R.P."/>
            <person name="Terry A.Y."/>
            <person name="Boore J.L."/>
            <person name="Grigoriev I.V."/>
            <person name="Lindberg D.R."/>
            <person name="Seaver E.C."/>
            <person name="Weisblat D.A."/>
            <person name="Putnam N.H."/>
            <person name="Rokhsar D.S."/>
        </authorList>
    </citation>
    <scope>NUCLEOTIDE SEQUENCE</scope>
    <source>
        <strain evidence="7 9">I ESC-2004</strain>
    </source>
</reference>
<protein>
    <recommendedName>
        <fullName evidence="6">C2H2-type domain-containing protein</fullName>
    </recommendedName>
</protein>
<reference evidence="8" key="3">
    <citation type="submission" date="2015-06" db="UniProtKB">
        <authorList>
            <consortium name="EnsemblMetazoa"/>
        </authorList>
    </citation>
    <scope>IDENTIFICATION</scope>
</reference>
<feature type="domain" description="C2H2-type" evidence="6">
    <location>
        <begin position="23"/>
        <end position="52"/>
    </location>
</feature>
<dbReference type="Proteomes" id="UP000014760">
    <property type="component" value="Unassembled WGS sequence"/>
</dbReference>
<evidence type="ECO:0000259" key="6">
    <source>
        <dbReference type="PROSITE" id="PS50157"/>
    </source>
</evidence>
<evidence type="ECO:0000256" key="3">
    <source>
        <dbReference type="ARBA" id="ARBA00022771"/>
    </source>
</evidence>
<dbReference type="OrthoDB" id="427030at2759"/>
<dbReference type="GO" id="GO:0008270">
    <property type="term" value="F:zinc ion binding"/>
    <property type="evidence" value="ECO:0007669"/>
    <property type="project" value="UniProtKB-KW"/>
</dbReference>
<dbReference type="GO" id="GO:0000785">
    <property type="term" value="C:chromatin"/>
    <property type="evidence" value="ECO:0007669"/>
    <property type="project" value="TreeGrafter"/>
</dbReference>
<evidence type="ECO:0000256" key="2">
    <source>
        <dbReference type="ARBA" id="ARBA00022737"/>
    </source>
</evidence>
<evidence type="ECO:0000256" key="4">
    <source>
        <dbReference type="ARBA" id="ARBA00022833"/>
    </source>
</evidence>